<dbReference type="Proteomes" id="UP000630142">
    <property type="component" value="Unassembled WGS sequence"/>
</dbReference>
<proteinExistence type="predicted"/>
<evidence type="ECO:0000256" key="1">
    <source>
        <dbReference type="SAM" id="Phobius"/>
    </source>
</evidence>
<dbReference type="RefSeq" id="WP_189503410.1">
    <property type="nucleotide sequence ID" value="NZ_BMZQ01000002.1"/>
</dbReference>
<keyword evidence="1" id="KW-1133">Transmembrane helix</keyword>
<protein>
    <recommendedName>
        <fullName evidence="4">Oligosaccharide repeat unit polymerase</fullName>
    </recommendedName>
</protein>
<dbReference type="EMBL" id="BMZQ01000002">
    <property type="protein sequence ID" value="GHD14248.1"/>
    <property type="molecule type" value="Genomic_DNA"/>
</dbReference>
<feature type="transmembrane region" description="Helical" evidence="1">
    <location>
        <begin position="19"/>
        <end position="37"/>
    </location>
</feature>
<evidence type="ECO:0000313" key="2">
    <source>
        <dbReference type="EMBL" id="GHD14248.1"/>
    </source>
</evidence>
<feature type="transmembrane region" description="Helical" evidence="1">
    <location>
        <begin position="44"/>
        <end position="65"/>
    </location>
</feature>
<sequence length="494" mass="53710">MTAAPAFPLRSAASEVQAWELWALAGLVGFTLLATLLDETGATFHANLIAPLWLAGALCAGAVQAVQRQPLALWTGLFWMRLSTAVYFGIGSVAHRFMNETTLNALHDFFAASETELAKFNLLAAVCSLVILGTVALTAQFWPQRLVEPRQTDDRLMLTAAFLFGLPGFATKYLVIFPNAMGAFGEDAVLPGVLTQLVWLAPVSTFLLVSWTLQHRANWLLPLSTLVLLDAFFGFLRFSKGEALLPVLMLVLAILQHRFTLRRAVIAVLVLVAVFPILQSTTATGRAELIARYGTIRSASFGERLEILSGVLADGPQDDQEEFQGALIRIAYVHAAAPAMAMYDAGQPGNSLSYVPLVAIPRLLWPDKPIFDMGQAYTALLTGSDTSSTWMGYFAEAYWNLGWLGVPVVMIPLGLIFFATGRYTLWTLRNGEWLHFPAVFLGLYMGARMDGLIAGDVAASALTILIVYPVARIATPMLCEMIGSQPPPLARATQ</sequence>
<feature type="transmembrane region" description="Helical" evidence="1">
    <location>
        <begin position="453"/>
        <end position="471"/>
    </location>
</feature>
<feature type="transmembrane region" description="Helical" evidence="1">
    <location>
        <begin position="219"/>
        <end position="238"/>
    </location>
</feature>
<reference evidence="2" key="1">
    <citation type="journal article" date="2014" name="Int. J. Syst. Evol. Microbiol.">
        <title>Complete genome sequence of Corynebacterium casei LMG S-19264T (=DSM 44701T), isolated from a smear-ripened cheese.</title>
        <authorList>
            <consortium name="US DOE Joint Genome Institute (JGI-PGF)"/>
            <person name="Walter F."/>
            <person name="Albersmeier A."/>
            <person name="Kalinowski J."/>
            <person name="Ruckert C."/>
        </authorList>
    </citation>
    <scope>NUCLEOTIDE SEQUENCE</scope>
    <source>
        <strain evidence="2">KCTC 42249</strain>
    </source>
</reference>
<feature type="transmembrane region" description="Helical" evidence="1">
    <location>
        <begin position="155"/>
        <end position="176"/>
    </location>
</feature>
<gene>
    <name evidence="2" type="ORF">GCM10016234_19640</name>
</gene>
<reference evidence="2" key="2">
    <citation type="submission" date="2020-09" db="EMBL/GenBank/DDBJ databases">
        <authorList>
            <person name="Sun Q."/>
            <person name="Kim S."/>
        </authorList>
    </citation>
    <scope>NUCLEOTIDE SEQUENCE</scope>
    <source>
        <strain evidence="2">KCTC 42249</strain>
    </source>
</reference>
<feature type="transmembrane region" description="Helical" evidence="1">
    <location>
        <begin position="397"/>
        <end position="419"/>
    </location>
</feature>
<keyword evidence="3" id="KW-1185">Reference proteome</keyword>
<evidence type="ECO:0000313" key="3">
    <source>
        <dbReference type="Proteomes" id="UP000630142"/>
    </source>
</evidence>
<feature type="transmembrane region" description="Helical" evidence="1">
    <location>
        <begin position="122"/>
        <end position="143"/>
    </location>
</feature>
<dbReference type="AlphaFoldDB" id="A0A8J3GJU4"/>
<feature type="transmembrane region" description="Helical" evidence="1">
    <location>
        <begin position="259"/>
        <end position="278"/>
    </location>
</feature>
<accession>A0A8J3GJU4</accession>
<feature type="transmembrane region" description="Helical" evidence="1">
    <location>
        <begin position="188"/>
        <end position="213"/>
    </location>
</feature>
<evidence type="ECO:0008006" key="4">
    <source>
        <dbReference type="Google" id="ProtNLM"/>
    </source>
</evidence>
<comment type="caution">
    <text evidence="2">The sequence shown here is derived from an EMBL/GenBank/DDBJ whole genome shotgun (WGS) entry which is preliminary data.</text>
</comment>
<name>A0A8J3GJU4_9HYPH</name>
<organism evidence="2 3">
    <name type="scientific">Tianweitania populi</name>
    <dbReference type="NCBI Taxonomy" id="1607949"/>
    <lineage>
        <taxon>Bacteria</taxon>
        <taxon>Pseudomonadati</taxon>
        <taxon>Pseudomonadota</taxon>
        <taxon>Alphaproteobacteria</taxon>
        <taxon>Hyphomicrobiales</taxon>
        <taxon>Phyllobacteriaceae</taxon>
        <taxon>Tianweitania</taxon>
    </lineage>
</organism>
<keyword evidence="1" id="KW-0812">Transmembrane</keyword>
<keyword evidence="1" id="KW-0472">Membrane</keyword>